<dbReference type="GO" id="GO:0016787">
    <property type="term" value="F:hydrolase activity"/>
    <property type="evidence" value="ECO:0007669"/>
    <property type="project" value="UniProtKB-KW"/>
</dbReference>
<comment type="caution">
    <text evidence="2">The sequence shown here is derived from an EMBL/GenBank/DDBJ whole genome shotgun (WGS) entry which is preliminary data.</text>
</comment>
<dbReference type="Pfam" id="PF00144">
    <property type="entry name" value="Beta-lactamase"/>
    <property type="match status" value="1"/>
</dbReference>
<dbReference type="SUPFAM" id="SSF56601">
    <property type="entry name" value="beta-lactamase/transpeptidase-like"/>
    <property type="match status" value="1"/>
</dbReference>
<sequence length="377" mass="43078">MNLKSKVLLIVCNMILQVHCARQIPVSSNQIIPVENEAVTESERIVSELLIRKKIPGLAVVVTKKDSVIWKAGYGYANVRKAEYIDPDKSLFRVASISKPISAVGLMKMYEDGIIDINASVYKYVPDFPRKKYDFTIKQLAAHTAGIRTYRGNEFLNRKYMTIKDGLSFFDKDTLMYQPGKGYLYNSNDWNLVAVAMENASTLDFEYYMKNEIFKPLGLTHIIADKSENLEDKVVFYTKRGRRGRFKIASKVNNYYKLASGGYLASASDIAKFGNDVLYNRILQPKSKKVMLTRQEVNDEPTYYGLGWEVSLDKRHRHYYGHFGNGVGGYGYFYVYPEEEMVFVFLTNITNPGINDAIDEIMDIMILGNTTEENPTK</sequence>
<dbReference type="InterPro" id="IPR001466">
    <property type="entry name" value="Beta-lactam-related"/>
</dbReference>
<gene>
    <name evidence="2" type="ORF">Y10_14210</name>
</gene>
<feature type="domain" description="Beta-lactamase-related" evidence="1">
    <location>
        <begin position="44"/>
        <end position="352"/>
    </location>
</feature>
<dbReference type="PANTHER" id="PTHR46825:SF9">
    <property type="entry name" value="BETA-LACTAMASE-RELATED DOMAIN-CONTAINING PROTEIN"/>
    <property type="match status" value="1"/>
</dbReference>
<evidence type="ECO:0000313" key="3">
    <source>
        <dbReference type="Proteomes" id="UP001143543"/>
    </source>
</evidence>
<reference evidence="2" key="1">
    <citation type="submission" date="2022-07" db="EMBL/GenBank/DDBJ databases">
        <title>Taxonomy of Novel Oxalotrophic and Methylotrophic Bacteria.</title>
        <authorList>
            <person name="Sahin N."/>
            <person name="Tani A."/>
        </authorList>
    </citation>
    <scope>NUCLEOTIDE SEQUENCE</scope>
    <source>
        <strain evidence="2">Y10</strain>
    </source>
</reference>
<dbReference type="InterPro" id="IPR050491">
    <property type="entry name" value="AmpC-like"/>
</dbReference>
<accession>A0ABQ5MI42</accession>
<dbReference type="Gene3D" id="3.40.710.10">
    <property type="entry name" value="DD-peptidase/beta-lactamase superfamily"/>
    <property type="match status" value="1"/>
</dbReference>
<evidence type="ECO:0000259" key="1">
    <source>
        <dbReference type="Pfam" id="PF00144"/>
    </source>
</evidence>
<dbReference type="EMBL" id="BRVO01000001">
    <property type="protein sequence ID" value="GLB49053.1"/>
    <property type="molecule type" value="Genomic_DNA"/>
</dbReference>
<organism evidence="2 3">
    <name type="scientific">Neptunitalea lumnitzerae</name>
    <dbReference type="NCBI Taxonomy" id="2965509"/>
    <lineage>
        <taxon>Bacteria</taxon>
        <taxon>Pseudomonadati</taxon>
        <taxon>Bacteroidota</taxon>
        <taxon>Flavobacteriia</taxon>
        <taxon>Flavobacteriales</taxon>
        <taxon>Flavobacteriaceae</taxon>
        <taxon>Neptunitalea</taxon>
    </lineage>
</organism>
<proteinExistence type="predicted"/>
<dbReference type="InterPro" id="IPR012338">
    <property type="entry name" value="Beta-lactam/transpept-like"/>
</dbReference>
<dbReference type="Proteomes" id="UP001143543">
    <property type="component" value="Unassembled WGS sequence"/>
</dbReference>
<evidence type="ECO:0000313" key="2">
    <source>
        <dbReference type="EMBL" id="GLB49053.1"/>
    </source>
</evidence>
<dbReference type="PANTHER" id="PTHR46825">
    <property type="entry name" value="D-ALANYL-D-ALANINE-CARBOXYPEPTIDASE/ENDOPEPTIDASE AMPH"/>
    <property type="match status" value="1"/>
</dbReference>
<protein>
    <submittedName>
        <fullName evidence="2">Serine hydrolase</fullName>
    </submittedName>
</protein>
<keyword evidence="3" id="KW-1185">Reference proteome</keyword>
<keyword evidence="2" id="KW-0378">Hydrolase</keyword>
<name>A0ABQ5MI42_9FLAO</name>